<dbReference type="SUPFAM" id="SSF57756">
    <property type="entry name" value="Retrovirus zinc finger-like domains"/>
    <property type="match status" value="1"/>
</dbReference>
<evidence type="ECO:0000256" key="1">
    <source>
        <dbReference type="PROSITE-ProRule" id="PRU00047"/>
    </source>
</evidence>
<dbReference type="EMBL" id="MU004195">
    <property type="protein sequence ID" value="KAF2491579.1"/>
    <property type="molecule type" value="Genomic_DNA"/>
</dbReference>
<dbReference type="SMART" id="SM00343">
    <property type="entry name" value="ZnF_C2HC"/>
    <property type="match status" value="2"/>
</dbReference>
<dbReference type="Proteomes" id="UP000799750">
    <property type="component" value="Unassembled WGS sequence"/>
</dbReference>
<feature type="region of interest" description="Disordered" evidence="2">
    <location>
        <begin position="1"/>
        <end position="30"/>
    </location>
</feature>
<evidence type="ECO:0000313" key="4">
    <source>
        <dbReference type="EMBL" id="KAF2491579.1"/>
    </source>
</evidence>
<feature type="domain" description="CCHC-type" evidence="3">
    <location>
        <begin position="94"/>
        <end position="109"/>
    </location>
</feature>
<evidence type="ECO:0000313" key="5">
    <source>
        <dbReference type="Proteomes" id="UP000799750"/>
    </source>
</evidence>
<gene>
    <name evidence="4" type="ORF">BU16DRAFT_122460</name>
</gene>
<dbReference type="OrthoDB" id="3863715at2759"/>
<dbReference type="Gene3D" id="4.10.60.10">
    <property type="entry name" value="Zinc finger, CCHC-type"/>
    <property type="match status" value="1"/>
</dbReference>
<evidence type="ECO:0000256" key="2">
    <source>
        <dbReference type="SAM" id="MobiDB-lite"/>
    </source>
</evidence>
<reference evidence="4" key="1">
    <citation type="journal article" date="2020" name="Stud. Mycol.">
        <title>101 Dothideomycetes genomes: a test case for predicting lifestyles and emergence of pathogens.</title>
        <authorList>
            <person name="Haridas S."/>
            <person name="Albert R."/>
            <person name="Binder M."/>
            <person name="Bloem J."/>
            <person name="Labutti K."/>
            <person name="Salamov A."/>
            <person name="Andreopoulos B."/>
            <person name="Baker S."/>
            <person name="Barry K."/>
            <person name="Bills G."/>
            <person name="Bluhm B."/>
            <person name="Cannon C."/>
            <person name="Castanera R."/>
            <person name="Culley D."/>
            <person name="Daum C."/>
            <person name="Ezra D."/>
            <person name="Gonzalez J."/>
            <person name="Henrissat B."/>
            <person name="Kuo A."/>
            <person name="Liang C."/>
            <person name="Lipzen A."/>
            <person name="Lutzoni F."/>
            <person name="Magnuson J."/>
            <person name="Mondo S."/>
            <person name="Nolan M."/>
            <person name="Ohm R."/>
            <person name="Pangilinan J."/>
            <person name="Park H.-J."/>
            <person name="Ramirez L."/>
            <person name="Alfaro M."/>
            <person name="Sun H."/>
            <person name="Tritt A."/>
            <person name="Yoshinaga Y."/>
            <person name="Zwiers L.-H."/>
            <person name="Turgeon B."/>
            <person name="Goodwin S."/>
            <person name="Spatafora J."/>
            <person name="Crous P."/>
            <person name="Grigoriev I."/>
        </authorList>
    </citation>
    <scope>NUCLEOTIDE SEQUENCE</scope>
    <source>
        <strain evidence="4">CBS 269.34</strain>
    </source>
</reference>
<dbReference type="Pfam" id="PF00098">
    <property type="entry name" value="zf-CCHC"/>
    <property type="match status" value="2"/>
</dbReference>
<dbReference type="GO" id="GO:0003676">
    <property type="term" value="F:nucleic acid binding"/>
    <property type="evidence" value="ECO:0007669"/>
    <property type="project" value="InterPro"/>
</dbReference>
<keyword evidence="1" id="KW-0863">Zinc-finger</keyword>
<protein>
    <recommendedName>
        <fullName evidence="3">CCHC-type domain-containing protein</fullName>
    </recommendedName>
</protein>
<keyword evidence="5" id="KW-1185">Reference proteome</keyword>
<keyword evidence="1" id="KW-0862">Zinc</keyword>
<sequence length="109" mass="11479">MAEVATAAPQVDTAEEDTAEEPVAMEEDSVRQLATPAVAMDICRATALKARSATTVSPLITFSKQLANAESLSGGEVGHLSRDCPSETSNERVCYKCKQPGHVQASCPN</sequence>
<proteinExistence type="predicted"/>
<dbReference type="AlphaFoldDB" id="A0A6A6QHL7"/>
<dbReference type="InterPro" id="IPR001878">
    <property type="entry name" value="Znf_CCHC"/>
</dbReference>
<keyword evidence="1" id="KW-0479">Metal-binding</keyword>
<accession>A0A6A6QHL7</accession>
<dbReference type="InterPro" id="IPR036875">
    <property type="entry name" value="Znf_CCHC_sf"/>
</dbReference>
<organism evidence="4 5">
    <name type="scientific">Lophium mytilinum</name>
    <dbReference type="NCBI Taxonomy" id="390894"/>
    <lineage>
        <taxon>Eukaryota</taxon>
        <taxon>Fungi</taxon>
        <taxon>Dikarya</taxon>
        <taxon>Ascomycota</taxon>
        <taxon>Pezizomycotina</taxon>
        <taxon>Dothideomycetes</taxon>
        <taxon>Pleosporomycetidae</taxon>
        <taxon>Mytilinidiales</taxon>
        <taxon>Mytilinidiaceae</taxon>
        <taxon>Lophium</taxon>
    </lineage>
</organism>
<dbReference type="GO" id="GO:0008270">
    <property type="term" value="F:zinc ion binding"/>
    <property type="evidence" value="ECO:0007669"/>
    <property type="project" value="UniProtKB-KW"/>
</dbReference>
<feature type="compositionally biased region" description="Acidic residues" evidence="2">
    <location>
        <begin position="13"/>
        <end position="27"/>
    </location>
</feature>
<name>A0A6A6QHL7_9PEZI</name>
<dbReference type="PROSITE" id="PS50158">
    <property type="entry name" value="ZF_CCHC"/>
    <property type="match status" value="1"/>
</dbReference>
<evidence type="ECO:0000259" key="3">
    <source>
        <dbReference type="PROSITE" id="PS50158"/>
    </source>
</evidence>